<dbReference type="Proteomes" id="UP000585272">
    <property type="component" value="Unassembled WGS sequence"/>
</dbReference>
<proteinExistence type="predicted"/>
<keyword evidence="2" id="KW-1185">Reference proteome</keyword>
<dbReference type="EMBL" id="JACHNU010000002">
    <property type="protein sequence ID" value="MBB4662135.1"/>
    <property type="molecule type" value="Genomic_DNA"/>
</dbReference>
<gene>
    <name evidence="1" type="ORF">BDZ31_001721</name>
</gene>
<name>A0A840ICR7_9ACTN</name>
<dbReference type="RefSeq" id="WP_183341099.1">
    <property type="nucleotide sequence ID" value="NZ_JACHNU010000002.1"/>
</dbReference>
<protein>
    <submittedName>
        <fullName evidence="1">Uncharacterized protein</fullName>
    </submittedName>
</protein>
<dbReference type="AlphaFoldDB" id="A0A840ICR7"/>
<evidence type="ECO:0000313" key="2">
    <source>
        <dbReference type="Proteomes" id="UP000585272"/>
    </source>
</evidence>
<reference evidence="1 2" key="1">
    <citation type="submission" date="2020-08" db="EMBL/GenBank/DDBJ databases">
        <title>Genomic Encyclopedia of Archaeal and Bacterial Type Strains, Phase II (KMG-II): from individual species to whole genera.</title>
        <authorList>
            <person name="Goeker M."/>
        </authorList>
    </citation>
    <scope>NUCLEOTIDE SEQUENCE [LARGE SCALE GENOMIC DNA]</scope>
    <source>
        <strain evidence="1 2">DSM 23288</strain>
    </source>
</reference>
<comment type="caution">
    <text evidence="1">The sequence shown here is derived from an EMBL/GenBank/DDBJ whole genome shotgun (WGS) entry which is preliminary data.</text>
</comment>
<accession>A0A840ICR7</accession>
<evidence type="ECO:0000313" key="1">
    <source>
        <dbReference type="EMBL" id="MBB4662135.1"/>
    </source>
</evidence>
<organism evidence="1 2">
    <name type="scientific">Conexibacter arvalis</name>
    <dbReference type="NCBI Taxonomy" id="912552"/>
    <lineage>
        <taxon>Bacteria</taxon>
        <taxon>Bacillati</taxon>
        <taxon>Actinomycetota</taxon>
        <taxon>Thermoleophilia</taxon>
        <taxon>Solirubrobacterales</taxon>
        <taxon>Conexibacteraceae</taxon>
        <taxon>Conexibacter</taxon>
    </lineage>
</organism>
<sequence>MADSPVGPVVPVLFDEHAIAEDLHHLPGGARVALETFQRDLNRSGGLQMARLKRCDAEGRDGTDLGGCLKTYVPWPTGRFGLVFVPAVHPSRPLALRVIAFGVRHPSGNRPSVYRIAHERKHGKR</sequence>